<sequence length="131" mass="13675">MTNIVNLKKTNTFKAVMVGALSLGILASGASAATSTAYISTGKNSAEGDTINIHDGSSRMTVTNSGGGPYQLIGQAKKYVAILPDPTVHTSYARPVTEVKTNFSPAKSTYYAAAYTEYNTTSLSGAVRITD</sequence>
<evidence type="ECO:0000256" key="1">
    <source>
        <dbReference type="SAM" id="SignalP"/>
    </source>
</evidence>
<gene>
    <name evidence="2" type="ORF">BAMA_24480</name>
</gene>
<evidence type="ECO:0000313" key="2">
    <source>
        <dbReference type="EMBL" id="KEK19164.1"/>
    </source>
</evidence>
<dbReference type="STRING" id="574376.BAMA_24480"/>
<dbReference type="RefSeq" id="WP_034639511.1">
    <property type="nucleotide sequence ID" value="NZ_CBCSJC010000008.1"/>
</dbReference>
<keyword evidence="1" id="KW-0732">Signal</keyword>
<name>A0A073JVW8_9BACI</name>
<evidence type="ECO:0000313" key="3">
    <source>
        <dbReference type="Proteomes" id="UP000027822"/>
    </source>
</evidence>
<keyword evidence="3" id="KW-1185">Reference proteome</keyword>
<feature type="chain" id="PRO_5001690633" evidence="1">
    <location>
        <begin position="33"/>
        <end position="131"/>
    </location>
</feature>
<reference evidence="2 3" key="1">
    <citation type="submission" date="2014-06" db="EMBL/GenBank/DDBJ databases">
        <title>Draft genome sequence of Bacillus manliponensis JCM 15802 (MCCC 1A00708).</title>
        <authorList>
            <person name="Lai Q."/>
            <person name="Liu Y."/>
            <person name="Shao Z."/>
        </authorList>
    </citation>
    <scope>NUCLEOTIDE SEQUENCE [LARGE SCALE GENOMIC DNA]</scope>
    <source>
        <strain evidence="2 3">JCM 15802</strain>
    </source>
</reference>
<dbReference type="OrthoDB" id="2970111at2"/>
<feature type="signal peptide" evidence="1">
    <location>
        <begin position="1"/>
        <end position="32"/>
    </location>
</feature>
<proteinExistence type="predicted"/>
<comment type="caution">
    <text evidence="2">The sequence shown here is derived from an EMBL/GenBank/DDBJ whole genome shotgun (WGS) entry which is preliminary data.</text>
</comment>
<dbReference type="eggNOG" id="ENOG5030E8U">
    <property type="taxonomic scope" value="Bacteria"/>
</dbReference>
<dbReference type="Proteomes" id="UP000027822">
    <property type="component" value="Unassembled WGS sequence"/>
</dbReference>
<protein>
    <submittedName>
        <fullName evidence="2">Uncharacterized protein</fullName>
    </submittedName>
</protein>
<organism evidence="2 3">
    <name type="scientific">Bacillus manliponensis</name>
    <dbReference type="NCBI Taxonomy" id="574376"/>
    <lineage>
        <taxon>Bacteria</taxon>
        <taxon>Bacillati</taxon>
        <taxon>Bacillota</taxon>
        <taxon>Bacilli</taxon>
        <taxon>Bacillales</taxon>
        <taxon>Bacillaceae</taxon>
        <taxon>Bacillus</taxon>
        <taxon>Bacillus cereus group</taxon>
    </lineage>
</organism>
<dbReference type="AlphaFoldDB" id="A0A073JVW8"/>
<accession>A0A073JVW8</accession>
<dbReference type="EMBL" id="JOTN01000009">
    <property type="protein sequence ID" value="KEK19164.1"/>
    <property type="molecule type" value="Genomic_DNA"/>
</dbReference>